<evidence type="ECO:0000256" key="1">
    <source>
        <dbReference type="SAM" id="Coils"/>
    </source>
</evidence>
<dbReference type="EMBL" id="JARKHS020035013">
    <property type="protein sequence ID" value="KAK8757637.1"/>
    <property type="molecule type" value="Genomic_DNA"/>
</dbReference>
<accession>A0AAQ4D597</accession>
<evidence type="ECO:0000313" key="4">
    <source>
        <dbReference type="Proteomes" id="UP001321473"/>
    </source>
</evidence>
<evidence type="ECO:0000256" key="2">
    <source>
        <dbReference type="SAM" id="MobiDB-lite"/>
    </source>
</evidence>
<reference evidence="3 4" key="1">
    <citation type="journal article" date="2023" name="Arcadia Sci">
        <title>De novo assembly of a long-read Amblyomma americanum tick genome.</title>
        <authorList>
            <person name="Chou S."/>
            <person name="Poskanzer K.E."/>
            <person name="Rollins M."/>
            <person name="Thuy-Boun P.S."/>
        </authorList>
    </citation>
    <scope>NUCLEOTIDE SEQUENCE [LARGE SCALE GENOMIC DNA]</scope>
    <source>
        <strain evidence="3">F_SG_1</strain>
        <tissue evidence="3">Salivary glands</tissue>
    </source>
</reference>
<protein>
    <submittedName>
        <fullName evidence="3">Uncharacterized protein</fullName>
    </submittedName>
</protein>
<evidence type="ECO:0000313" key="3">
    <source>
        <dbReference type="EMBL" id="KAK8757637.1"/>
    </source>
</evidence>
<proteinExistence type="predicted"/>
<sequence length="106" mass="11402">MLSRGTTGARKPGSIKSSSSKDSLDSNSQAKEHKKSSSGPTVGTQTSESAGKASPSTILQLEREKALLEQQVSELVRNAESKKAEIATLRMEIKHLKVEHLNFPPS</sequence>
<feature type="region of interest" description="Disordered" evidence="2">
    <location>
        <begin position="1"/>
        <end position="58"/>
    </location>
</feature>
<keyword evidence="1" id="KW-0175">Coiled coil</keyword>
<feature type="compositionally biased region" description="Low complexity" evidence="2">
    <location>
        <begin position="14"/>
        <end position="28"/>
    </location>
</feature>
<feature type="coiled-coil region" evidence="1">
    <location>
        <begin position="58"/>
        <end position="99"/>
    </location>
</feature>
<name>A0AAQ4D597_AMBAM</name>
<comment type="caution">
    <text evidence="3">The sequence shown here is derived from an EMBL/GenBank/DDBJ whole genome shotgun (WGS) entry which is preliminary data.</text>
</comment>
<keyword evidence="4" id="KW-1185">Reference proteome</keyword>
<dbReference type="AlphaFoldDB" id="A0AAQ4D597"/>
<gene>
    <name evidence="3" type="ORF">V5799_004731</name>
</gene>
<feature type="compositionally biased region" description="Polar residues" evidence="2">
    <location>
        <begin position="37"/>
        <end position="58"/>
    </location>
</feature>
<organism evidence="3 4">
    <name type="scientific">Amblyomma americanum</name>
    <name type="common">Lone star tick</name>
    <dbReference type="NCBI Taxonomy" id="6943"/>
    <lineage>
        <taxon>Eukaryota</taxon>
        <taxon>Metazoa</taxon>
        <taxon>Ecdysozoa</taxon>
        <taxon>Arthropoda</taxon>
        <taxon>Chelicerata</taxon>
        <taxon>Arachnida</taxon>
        <taxon>Acari</taxon>
        <taxon>Parasitiformes</taxon>
        <taxon>Ixodida</taxon>
        <taxon>Ixodoidea</taxon>
        <taxon>Ixodidae</taxon>
        <taxon>Amblyomminae</taxon>
        <taxon>Amblyomma</taxon>
    </lineage>
</organism>
<dbReference type="Proteomes" id="UP001321473">
    <property type="component" value="Unassembled WGS sequence"/>
</dbReference>